<keyword evidence="1 3" id="KW-0813">Transport</keyword>
<dbReference type="GO" id="GO:0030008">
    <property type="term" value="C:TRAPP complex"/>
    <property type="evidence" value="ECO:0007669"/>
    <property type="project" value="UniProtKB-UniRule"/>
</dbReference>
<keyword evidence="3" id="KW-0333">Golgi apparatus</keyword>
<evidence type="ECO:0000256" key="3">
    <source>
        <dbReference type="RuleBase" id="RU366065"/>
    </source>
</evidence>
<evidence type="ECO:0000256" key="4">
    <source>
        <dbReference type="SAM" id="MobiDB-lite"/>
    </source>
</evidence>
<dbReference type="GO" id="GO:0005783">
    <property type="term" value="C:endoplasmic reticulum"/>
    <property type="evidence" value="ECO:0007669"/>
    <property type="project" value="UniProtKB-SubCell"/>
</dbReference>
<keyword evidence="6" id="KW-1185">Reference proteome</keyword>
<comment type="similarity">
    <text evidence="3">Belongs to the TRAPP small subunits family.</text>
</comment>
<proteinExistence type="inferred from homology"/>
<dbReference type="RefSeq" id="XP_049264583.1">
    <property type="nucleotide sequence ID" value="XM_049405851.1"/>
</dbReference>
<comment type="caution">
    <text evidence="5">The sequence shown here is derived from an EMBL/GenBank/DDBJ whole genome shotgun (WGS) entry which is preliminary data.</text>
</comment>
<evidence type="ECO:0000313" key="5">
    <source>
        <dbReference type="EMBL" id="KAG7664351.1"/>
    </source>
</evidence>
<dbReference type="Pfam" id="PF04099">
    <property type="entry name" value="Sybindin"/>
    <property type="match status" value="1"/>
</dbReference>
<dbReference type="GeneID" id="73468934"/>
<dbReference type="GO" id="GO:0005794">
    <property type="term" value="C:Golgi apparatus"/>
    <property type="evidence" value="ECO:0007669"/>
    <property type="project" value="UniProtKB-SubCell"/>
</dbReference>
<dbReference type="InterPro" id="IPR007233">
    <property type="entry name" value="TRAPPC"/>
</dbReference>
<dbReference type="OrthoDB" id="3364529at2759"/>
<name>A0A8J5UPX9_9ASCO</name>
<evidence type="ECO:0000313" key="6">
    <source>
        <dbReference type="Proteomes" id="UP000694255"/>
    </source>
</evidence>
<comment type="subcellular location">
    <subcellularLocation>
        <location evidence="3">Endoplasmic reticulum</location>
    </subcellularLocation>
    <subcellularLocation>
        <location evidence="3">Golgi apparatus</location>
        <location evidence="3">cis-Golgi network</location>
    </subcellularLocation>
</comment>
<dbReference type="SMART" id="SM01399">
    <property type="entry name" value="Sybindin"/>
    <property type="match status" value="1"/>
</dbReference>
<dbReference type="PANTHER" id="PTHR23249:SF16">
    <property type="entry name" value="TRAFFICKING PROTEIN PARTICLE COMPLEX SUBUNIT 1"/>
    <property type="match status" value="1"/>
</dbReference>
<feature type="compositionally biased region" description="Low complexity" evidence="4">
    <location>
        <begin position="24"/>
        <end position="62"/>
    </location>
</feature>
<organism evidence="5 6">
    <name type="scientific">[Candida] subhashii</name>
    <dbReference type="NCBI Taxonomy" id="561895"/>
    <lineage>
        <taxon>Eukaryota</taxon>
        <taxon>Fungi</taxon>
        <taxon>Dikarya</taxon>
        <taxon>Ascomycota</taxon>
        <taxon>Saccharomycotina</taxon>
        <taxon>Pichiomycetes</taxon>
        <taxon>Debaryomycetaceae</taxon>
        <taxon>Spathaspora</taxon>
    </lineage>
</organism>
<dbReference type="AlphaFoldDB" id="A0A8J5UPX9"/>
<accession>A0A8J5UPX9</accession>
<protein>
    <recommendedName>
        <fullName evidence="3">Trafficking protein particle complex subunit</fullName>
    </recommendedName>
</protein>
<evidence type="ECO:0000256" key="1">
    <source>
        <dbReference type="ARBA" id="ARBA00022448"/>
    </source>
</evidence>
<evidence type="ECO:0000256" key="2">
    <source>
        <dbReference type="ARBA" id="ARBA00022892"/>
    </source>
</evidence>
<keyword evidence="2 3" id="KW-0931">ER-Golgi transport</keyword>
<sequence length="191" mass="21629">MTIYTFFIFDRHCNCIYNREYTHSATSSSSHPQPPTSASTTTTVSTSTTATTTTTSSTSTSSPQGQINKNNESNQSKLLFGLIYSLKTIATKLVSNNNELNSFALGQKFRFHFWESMTKFKFVIVTDYANDDVGDLLWILYSRYFISCVVENGLMPVEFRAQEGDTKEFAVINNGKFIEETDRYLQSLSIF</sequence>
<feature type="region of interest" description="Disordered" evidence="4">
    <location>
        <begin position="24"/>
        <end position="70"/>
    </location>
</feature>
<dbReference type="EMBL" id="JAGSYN010000097">
    <property type="protein sequence ID" value="KAG7664351.1"/>
    <property type="molecule type" value="Genomic_DNA"/>
</dbReference>
<dbReference type="GO" id="GO:0006888">
    <property type="term" value="P:endoplasmic reticulum to Golgi vesicle-mediated transport"/>
    <property type="evidence" value="ECO:0007669"/>
    <property type="project" value="UniProtKB-UniRule"/>
</dbReference>
<comment type="subunit">
    <text evidence="3">Part of the multisubunit transport protein particle (TRAPP) complex.</text>
</comment>
<gene>
    <name evidence="5" type="ORF">J8A68_002133</name>
</gene>
<keyword evidence="3" id="KW-0256">Endoplasmic reticulum</keyword>
<dbReference type="PANTHER" id="PTHR23249">
    <property type="entry name" value="TRAFFICKING PROTEIN PARTICLE COMPLEX SUBUNIT"/>
    <property type="match status" value="1"/>
</dbReference>
<reference evidence="5 6" key="1">
    <citation type="journal article" date="2021" name="DNA Res.">
        <title>Genome analysis of Candida subhashii reveals its hybrid nature and dual mitochondrial genome conformations.</title>
        <authorList>
            <person name="Mixao V."/>
            <person name="Hegedusova E."/>
            <person name="Saus E."/>
            <person name="Pryszcz L.P."/>
            <person name="Cillingova A."/>
            <person name="Nosek J."/>
            <person name="Gabaldon T."/>
        </authorList>
    </citation>
    <scope>NUCLEOTIDE SEQUENCE [LARGE SCALE GENOMIC DNA]</scope>
    <source>
        <strain evidence="5 6">CBS 10753</strain>
    </source>
</reference>
<dbReference type="Proteomes" id="UP000694255">
    <property type="component" value="Unassembled WGS sequence"/>
</dbReference>